<evidence type="ECO:0000313" key="2">
    <source>
        <dbReference type="Proteomes" id="UP000005337"/>
    </source>
</evidence>
<protein>
    <submittedName>
        <fullName evidence="1">Uncharacterized protein</fullName>
    </submittedName>
</protein>
<name>B1BSV8_CLOPF</name>
<gene>
    <name evidence="1" type="ORF">AC3_A0530</name>
</gene>
<dbReference type="EMBL" id="ABDW01000012">
    <property type="protein sequence ID" value="EDT15161.1"/>
    <property type="molecule type" value="Genomic_DNA"/>
</dbReference>
<comment type="caution">
    <text evidence="1">The sequence shown here is derived from an EMBL/GenBank/DDBJ whole genome shotgun (WGS) entry which is preliminary data.</text>
</comment>
<organism evidence="1 2">
    <name type="scientific">Clostridium perfringens E str. JGS1987</name>
    <dbReference type="NCBI Taxonomy" id="451755"/>
    <lineage>
        <taxon>Bacteria</taxon>
        <taxon>Bacillati</taxon>
        <taxon>Bacillota</taxon>
        <taxon>Clostridia</taxon>
        <taxon>Eubacteriales</taxon>
        <taxon>Clostridiaceae</taxon>
        <taxon>Clostridium</taxon>
    </lineage>
</organism>
<sequence>MAKPREIRITFKEKEADLYDYIQEKSSASAFLKDLAKLEKKKEEIYLNNLISSDINDKILSSQKTNSIEYKEKEETFVLPDISDLED</sequence>
<dbReference type="AlphaFoldDB" id="B1BSV8"/>
<reference evidence="1 2" key="1">
    <citation type="submission" date="2007-07" db="EMBL/GenBank/DDBJ databases">
        <title>Annotation of Clostridium perfringens E str. JGS1987.</title>
        <authorList>
            <person name="Paulsen I."/>
            <person name="Sebastian Y."/>
        </authorList>
    </citation>
    <scope>NUCLEOTIDE SEQUENCE [LARGE SCALE GENOMIC DNA]</scope>
    <source>
        <strain evidence="2">E str. JGS1987</strain>
    </source>
</reference>
<evidence type="ECO:0000313" key="1">
    <source>
        <dbReference type="EMBL" id="EDT15161.1"/>
    </source>
</evidence>
<dbReference type="RefSeq" id="WP_003463228.1">
    <property type="nucleotide sequence ID" value="NZ_ABDW01000012.1"/>
</dbReference>
<proteinExistence type="predicted"/>
<accession>B1BSV8</accession>
<dbReference type="Proteomes" id="UP000005337">
    <property type="component" value="Unassembled WGS sequence"/>
</dbReference>